<dbReference type="SUPFAM" id="SSF160387">
    <property type="entry name" value="NosL/MerB-like"/>
    <property type="match status" value="1"/>
</dbReference>
<evidence type="ECO:0000313" key="2">
    <source>
        <dbReference type="EMBL" id="QHW35414.1"/>
    </source>
</evidence>
<geneLocation type="plasmid" evidence="2 3">
    <name>unnamed1</name>
</geneLocation>
<keyword evidence="3" id="KW-1185">Reference proteome</keyword>
<dbReference type="Proteomes" id="UP000479114">
    <property type="component" value="Plasmid unnamed1"/>
</dbReference>
<dbReference type="EMBL" id="CP048287">
    <property type="protein sequence ID" value="QHW35414.1"/>
    <property type="molecule type" value="Genomic_DNA"/>
</dbReference>
<gene>
    <name evidence="2" type="ORF">GZH47_31425</name>
</gene>
<evidence type="ECO:0008006" key="4">
    <source>
        <dbReference type="Google" id="ProtNLM"/>
    </source>
</evidence>
<dbReference type="AlphaFoldDB" id="A0A6C0PA12"/>
<dbReference type="RefSeq" id="WP_162645561.1">
    <property type="nucleotide sequence ID" value="NZ_CP048287.1"/>
</dbReference>
<organism evidence="2 3">
    <name type="scientific">Paenibacillus rhizovicinus</name>
    <dbReference type="NCBI Taxonomy" id="2704463"/>
    <lineage>
        <taxon>Bacteria</taxon>
        <taxon>Bacillati</taxon>
        <taxon>Bacillota</taxon>
        <taxon>Bacilli</taxon>
        <taxon>Bacillales</taxon>
        <taxon>Paenibacillaceae</taxon>
        <taxon>Paenibacillus</taxon>
    </lineage>
</organism>
<feature type="region of interest" description="Disordered" evidence="1">
    <location>
        <begin position="162"/>
        <end position="204"/>
    </location>
</feature>
<accession>A0A6C0PA12</accession>
<reference evidence="2 3" key="1">
    <citation type="submission" date="2020-02" db="EMBL/GenBank/DDBJ databases">
        <title>Paenibacillus sp. nov., isolated from rhizosphere soil of tomato.</title>
        <authorList>
            <person name="Weon H.-Y."/>
            <person name="Lee S.A."/>
        </authorList>
    </citation>
    <scope>NUCLEOTIDE SEQUENCE [LARGE SCALE GENOMIC DNA]</scope>
    <source>
        <strain evidence="2 3">14171R-81</strain>
        <plasmid evidence="2 3">unnamed1</plasmid>
    </source>
</reference>
<dbReference type="InterPro" id="IPR008719">
    <property type="entry name" value="N2O_reductase_NosL"/>
</dbReference>
<protein>
    <recommendedName>
        <fullName evidence="4">Copper chaperone NosL</fullName>
    </recommendedName>
</protein>
<dbReference type="PANTHER" id="PTHR41247">
    <property type="entry name" value="HTH-TYPE TRANSCRIPTIONAL REPRESSOR YCNK"/>
    <property type="match status" value="1"/>
</dbReference>
<evidence type="ECO:0000313" key="3">
    <source>
        <dbReference type="Proteomes" id="UP000479114"/>
    </source>
</evidence>
<dbReference type="Pfam" id="PF05573">
    <property type="entry name" value="NosL"/>
    <property type="match status" value="1"/>
</dbReference>
<name>A0A6C0PA12_9BACL</name>
<feature type="compositionally biased region" description="Polar residues" evidence="1">
    <location>
        <begin position="182"/>
        <end position="192"/>
    </location>
</feature>
<proteinExistence type="predicted"/>
<dbReference type="PROSITE" id="PS51257">
    <property type="entry name" value="PROKAR_LIPOPROTEIN"/>
    <property type="match status" value="1"/>
</dbReference>
<dbReference type="KEGG" id="prz:GZH47_31425"/>
<sequence length="204" mass="22657">MNKYTISIIALVIVTIMITGCSKKQYKPVGVDEATAKCTICNMQVKDDAFAVQLTTTKGKTYFFDDIGCLNEWRTKNPDEKIGAEYVRDYDDLTWIPYGEAYYAYDASFRSPMAYGIYSFKDRSSAQQFIDDQKVGKLLTADELATHNWAQNMDQMQGMEGMDGATHDEQAHGEMDMDSGKTGDNASDTMNMGGTGNGKDEAGK</sequence>
<dbReference type="PANTHER" id="PTHR41247:SF1">
    <property type="entry name" value="HTH-TYPE TRANSCRIPTIONAL REPRESSOR YCNK"/>
    <property type="match status" value="1"/>
</dbReference>
<keyword evidence="2" id="KW-0614">Plasmid</keyword>
<feature type="compositionally biased region" description="Basic and acidic residues" evidence="1">
    <location>
        <begin position="165"/>
        <end position="181"/>
    </location>
</feature>
<evidence type="ECO:0000256" key="1">
    <source>
        <dbReference type="SAM" id="MobiDB-lite"/>
    </source>
</evidence>